<dbReference type="EMBL" id="ML000741">
    <property type="protein sequence ID" value="RKO83876.1"/>
    <property type="molecule type" value="Genomic_DNA"/>
</dbReference>
<keyword evidence="2" id="KW-1185">Reference proteome</keyword>
<protein>
    <submittedName>
        <fullName evidence="1">Uncharacterized protein</fullName>
    </submittedName>
</protein>
<reference evidence="2" key="1">
    <citation type="journal article" date="2018" name="Nat. Microbiol.">
        <title>Leveraging single-cell genomics to expand the fungal tree of life.</title>
        <authorList>
            <person name="Ahrendt S.R."/>
            <person name="Quandt C.A."/>
            <person name="Ciobanu D."/>
            <person name="Clum A."/>
            <person name="Salamov A."/>
            <person name="Andreopoulos B."/>
            <person name="Cheng J.F."/>
            <person name="Woyke T."/>
            <person name="Pelin A."/>
            <person name="Henrissat B."/>
            <person name="Reynolds N.K."/>
            <person name="Benny G.L."/>
            <person name="Smith M.E."/>
            <person name="James T.Y."/>
            <person name="Grigoriev I.V."/>
        </authorList>
    </citation>
    <scope>NUCLEOTIDE SEQUENCE [LARGE SCALE GENOMIC DNA]</scope>
</reference>
<evidence type="ECO:0000313" key="1">
    <source>
        <dbReference type="EMBL" id="RKO83876.1"/>
    </source>
</evidence>
<accession>A0A4P9W1D0</accession>
<dbReference type="Proteomes" id="UP000269721">
    <property type="component" value="Unassembled WGS sequence"/>
</dbReference>
<organism evidence="1 2">
    <name type="scientific">Blyttiomyces helicus</name>
    <dbReference type="NCBI Taxonomy" id="388810"/>
    <lineage>
        <taxon>Eukaryota</taxon>
        <taxon>Fungi</taxon>
        <taxon>Fungi incertae sedis</taxon>
        <taxon>Chytridiomycota</taxon>
        <taxon>Chytridiomycota incertae sedis</taxon>
        <taxon>Chytridiomycetes</taxon>
        <taxon>Chytridiomycetes incertae sedis</taxon>
        <taxon>Blyttiomyces</taxon>
    </lineage>
</organism>
<name>A0A4P9W1D0_9FUNG</name>
<evidence type="ECO:0000313" key="2">
    <source>
        <dbReference type="Proteomes" id="UP000269721"/>
    </source>
</evidence>
<gene>
    <name evidence="1" type="ORF">BDK51DRAFT_49597</name>
</gene>
<proteinExistence type="predicted"/>
<sequence>MFVQTQLTISVVFAPGPVLPTSACTGPTTVASERAPIVKEDLPHGPTPAGAARSKEKQMEAESDGLLRRYTYLPTPASPNCAVTLLHGNMPPKSYGAPAHRPIRQRYRAAEAKKSPGKKLKTHYGAKKVKLCVKGDDIIPAFQERAHRGSCAAFLYFGAPLILLILKSISILKNSTERYDETKVSDYPGLAETLDPYKQSRGSQRPLPSRDYLPQITERWADEIIANYVSAVTALLDKHTEAFLRILLRPVVTADAAVGAVTFMSEQEQTIVHRMMGMLRDRETADAVDDATFAPLLLRLLFALGGLHASQVCHVARAAVELFTIPDVAFSKFIRPTQNNIDRMGRKRGIPGAADFLLPLLPSPSVSPSVAPHCSRRPPSRSQRAASLFLSRSVAVALPHSLFALVTLPLILPPCLPLPPFLLPRTTPHSRVLPGSHSPSPPLSLPLMFRSTLAPPRPPSYSLRRVFCGPSLFAFEFLL</sequence>
<dbReference type="AlphaFoldDB" id="A0A4P9W1D0"/>